<evidence type="ECO:0000313" key="3">
    <source>
        <dbReference type="Proteomes" id="UP000198287"/>
    </source>
</evidence>
<proteinExistence type="predicted"/>
<accession>A0A226DES7</accession>
<dbReference type="EMBL" id="LNIX01000021">
    <property type="protein sequence ID" value="OXA43693.1"/>
    <property type="molecule type" value="Genomic_DNA"/>
</dbReference>
<dbReference type="Proteomes" id="UP000198287">
    <property type="component" value="Unassembled WGS sequence"/>
</dbReference>
<organism evidence="2 3">
    <name type="scientific">Folsomia candida</name>
    <name type="common">Springtail</name>
    <dbReference type="NCBI Taxonomy" id="158441"/>
    <lineage>
        <taxon>Eukaryota</taxon>
        <taxon>Metazoa</taxon>
        <taxon>Ecdysozoa</taxon>
        <taxon>Arthropoda</taxon>
        <taxon>Hexapoda</taxon>
        <taxon>Collembola</taxon>
        <taxon>Entomobryomorpha</taxon>
        <taxon>Isotomoidea</taxon>
        <taxon>Isotomidae</taxon>
        <taxon>Proisotominae</taxon>
        <taxon>Folsomia</taxon>
    </lineage>
</organism>
<name>A0A226DES7_FOLCA</name>
<comment type="caution">
    <text evidence="2">The sequence shown here is derived from an EMBL/GenBank/DDBJ whole genome shotgun (WGS) entry which is preliminary data.</text>
</comment>
<sequence length="388" mass="43840">MEQNTHAFTFLLFLAAINGCAGLTLFPEPAGPFYGFPYSTNVARRFPIPSSAYGKCQAGKSYTINSFEDLRKHEAELQCIFSAGLTPSKVPEGPQPGRVLLALNARHFLINPIVRLIWRGNFAFKAECNSTSGSEASQIYVGFHNSFNNVAVLPTIVYIAPLQANFAPGECEDGKPSAIMDFTQNLRTICPDYAEFVRRNKDKLPTSVTSLANFYPNTQILDVFRLVGRQSDGGRIFLGKTYFRDAFRSDKQIATIAFWYTLSYDDQVNPDFGVGENLPPLEYSYDYMFPGVVDIVFRYLPFDNFLSRPFATLGNLGRGARVLLTNTYHRIRDYIRRLGSRRADRRKLRQYFQDVRQARRSYVTTNTKRATRNSSSITLEASTASNIK</sequence>
<reference evidence="2 3" key="1">
    <citation type="submission" date="2015-12" db="EMBL/GenBank/DDBJ databases">
        <title>The genome of Folsomia candida.</title>
        <authorList>
            <person name="Faddeeva A."/>
            <person name="Derks M.F."/>
            <person name="Anvar Y."/>
            <person name="Smit S."/>
            <person name="Van Straalen N."/>
            <person name="Roelofs D."/>
        </authorList>
    </citation>
    <scope>NUCLEOTIDE SEQUENCE [LARGE SCALE GENOMIC DNA]</scope>
    <source>
        <strain evidence="2 3">VU population</strain>
        <tissue evidence="2">Whole body</tissue>
    </source>
</reference>
<dbReference type="AlphaFoldDB" id="A0A226DES7"/>
<protein>
    <submittedName>
        <fullName evidence="2">Uncharacterized protein</fullName>
    </submittedName>
</protein>
<keyword evidence="1" id="KW-0732">Signal</keyword>
<evidence type="ECO:0000313" key="2">
    <source>
        <dbReference type="EMBL" id="OXA43693.1"/>
    </source>
</evidence>
<evidence type="ECO:0000256" key="1">
    <source>
        <dbReference type="SAM" id="SignalP"/>
    </source>
</evidence>
<keyword evidence="3" id="KW-1185">Reference proteome</keyword>
<gene>
    <name evidence="2" type="ORF">Fcan01_21628</name>
</gene>
<feature type="signal peptide" evidence="1">
    <location>
        <begin position="1"/>
        <end position="22"/>
    </location>
</feature>
<dbReference type="OrthoDB" id="340859at2759"/>
<feature type="chain" id="PRO_5013166687" evidence="1">
    <location>
        <begin position="23"/>
        <end position="388"/>
    </location>
</feature>